<evidence type="ECO:0000313" key="1">
    <source>
        <dbReference type="EMBL" id="TXG91689.1"/>
    </source>
</evidence>
<dbReference type="AlphaFoldDB" id="A0A6P2CG19"/>
<accession>A0A6P2CG19</accession>
<name>A0A6P2CG19_9NOCA</name>
<dbReference type="Proteomes" id="UP000471120">
    <property type="component" value="Unassembled WGS sequence"/>
</dbReference>
<dbReference type="EMBL" id="QRCM01000001">
    <property type="protein sequence ID" value="TXG91689.1"/>
    <property type="molecule type" value="Genomic_DNA"/>
</dbReference>
<gene>
    <name evidence="1" type="ORF">DW322_17705</name>
</gene>
<proteinExistence type="predicted"/>
<sequence length="144" mass="15284">MSHDLGDRRHRDLRGRRGGLGVVELQADAVECVVETADLGTEGGERRLCSGCRVAGPTAIAEDATEREDVPGDVEIGGELLVRVAECADDAGVDRLNVGDEVGMFHRAVVLDVPDVCGIVFEMRTFGEQRGIRAKPVVGACAGR</sequence>
<comment type="caution">
    <text evidence="1">The sequence shown here is derived from an EMBL/GenBank/DDBJ whole genome shotgun (WGS) entry which is preliminary data.</text>
</comment>
<protein>
    <submittedName>
        <fullName evidence="1">Uncharacterized protein</fullName>
    </submittedName>
</protein>
<reference evidence="1 2" key="1">
    <citation type="submission" date="2018-07" db="EMBL/GenBank/DDBJ databases">
        <title>Genome sequence of Rhodococcus rhodnii ATCC 35071 from Rhodnius prolixus.</title>
        <authorList>
            <person name="Patel V."/>
            <person name="Vogel K.J."/>
        </authorList>
    </citation>
    <scope>NUCLEOTIDE SEQUENCE [LARGE SCALE GENOMIC DNA]</scope>
    <source>
        <strain evidence="1 2">ATCC 35071</strain>
    </source>
</reference>
<evidence type="ECO:0000313" key="2">
    <source>
        <dbReference type="Proteomes" id="UP000471120"/>
    </source>
</evidence>
<organism evidence="1 2">
    <name type="scientific">Rhodococcus rhodnii</name>
    <dbReference type="NCBI Taxonomy" id="38312"/>
    <lineage>
        <taxon>Bacteria</taxon>
        <taxon>Bacillati</taxon>
        <taxon>Actinomycetota</taxon>
        <taxon>Actinomycetes</taxon>
        <taxon>Mycobacteriales</taxon>
        <taxon>Nocardiaceae</taxon>
        <taxon>Rhodococcus</taxon>
    </lineage>
</organism>